<protein>
    <submittedName>
        <fullName evidence="1">Uncharacterized protein</fullName>
    </submittedName>
</protein>
<accession>A0ABS3YR13</accession>
<dbReference type="Proteomes" id="UP000677244">
    <property type="component" value="Unassembled WGS sequence"/>
</dbReference>
<proteinExistence type="predicted"/>
<evidence type="ECO:0000313" key="2">
    <source>
        <dbReference type="Proteomes" id="UP000677244"/>
    </source>
</evidence>
<keyword evidence="2" id="KW-1185">Reference proteome</keyword>
<sequence>MTACALACAEAIEIDLVDYLVKQGHQPQKISHPDNWYMSPSHDERDSFFKVNRNRALGTNMVPE</sequence>
<reference evidence="1 2" key="1">
    <citation type="submission" date="2021-03" db="EMBL/GenBank/DDBJ databases">
        <title>Assistant Professor.</title>
        <authorList>
            <person name="Huq M.A."/>
        </authorList>
    </citation>
    <scope>NUCLEOTIDE SEQUENCE [LARGE SCALE GENOMIC DNA]</scope>
    <source>
        <strain evidence="1 2">MAH-29</strain>
    </source>
</reference>
<dbReference type="RefSeq" id="WP_209138287.1">
    <property type="nucleotide sequence ID" value="NZ_JAGHKO010000001.1"/>
</dbReference>
<organism evidence="1 2">
    <name type="scientific">Niastella soli</name>
    <dbReference type="NCBI Taxonomy" id="2821487"/>
    <lineage>
        <taxon>Bacteria</taxon>
        <taxon>Pseudomonadati</taxon>
        <taxon>Bacteroidota</taxon>
        <taxon>Chitinophagia</taxon>
        <taxon>Chitinophagales</taxon>
        <taxon>Chitinophagaceae</taxon>
        <taxon>Niastella</taxon>
    </lineage>
</organism>
<gene>
    <name evidence="1" type="ORF">J7I42_08185</name>
</gene>
<name>A0ABS3YR13_9BACT</name>
<evidence type="ECO:0000313" key="1">
    <source>
        <dbReference type="EMBL" id="MBO9200233.1"/>
    </source>
</evidence>
<dbReference type="EMBL" id="JAGHKO010000001">
    <property type="protein sequence ID" value="MBO9200233.1"/>
    <property type="molecule type" value="Genomic_DNA"/>
</dbReference>
<comment type="caution">
    <text evidence="1">The sequence shown here is derived from an EMBL/GenBank/DDBJ whole genome shotgun (WGS) entry which is preliminary data.</text>
</comment>